<evidence type="ECO:0000313" key="1">
    <source>
        <dbReference type="EMBL" id="CUP89287.1"/>
    </source>
</evidence>
<proteinExistence type="predicted"/>
<sequence length="668" mass="76235">MKRNIVIILFAISWVTSLWAKDGLSNGVLDICSESPEVSSAFSGYEITPKGAWCWFADPRALHYENQSGTIRSTYIGYIDVHGNIKATQYDYLTNRVSEVLIRSYFQPDDHDNPTFLVLPDERIMIFYSRHTDESCFYYRISRKAGDITTLGEEKKLMTKNNTTYPSPFILSTDPNHIYLCWRGIEWHPTIARILIPDRNGDTNFDWGPYQMVQSTGARPYAKYMSNGKDKIYMTYTTGHPDDELPNHVYFNYVDINDMKLRDIQGKELSIIQNAPHRVNKESDYISVHPVAVVDYSNFRDWVWDLALDAHENPVIAMVRISPDKTKHDYYYVKWTGNEWQKTYLAHAGKHFHQTPDTERCYSGGMSIDKRFPEQIYCSVPVKGYHGTVYEIVRYSVDGNGKVKQEAVTYHSKKNNVRPYCIQHTNNRSLEMVWMYGDYYDWIVSSARPLGYSTAIHGISPLPVAPVELDKGLVKHKSFERRNSGVGVQKRMMEVSAAKERKLVKGSSANTFTVSLSLCISPDSYSGNILKLGDITYSLDATAQKPVVTVGTSIYKSTNVLGRSDTWKQQKRATDGKWYAPEKLKTFNLSITYADGELRTFLNGLLDQTITVGKLVLGDVTLGGFNGQVAEYFIYNRRLSQNEIKSLSARVDMTSDALRKDELVSKKP</sequence>
<dbReference type="EMBL" id="CZBI01000002">
    <property type="protein sequence ID" value="CUP89287.1"/>
    <property type="molecule type" value="Genomic_DNA"/>
</dbReference>
<dbReference type="Gene3D" id="2.60.120.200">
    <property type="match status" value="1"/>
</dbReference>
<accession>A0A174S032</accession>
<dbReference type="RefSeq" id="WP_055218445.1">
    <property type="nucleotide sequence ID" value="NZ_CZBI01000002.1"/>
</dbReference>
<reference evidence="1 2" key="1">
    <citation type="submission" date="2015-09" db="EMBL/GenBank/DDBJ databases">
        <authorList>
            <consortium name="Pathogen Informatics"/>
        </authorList>
    </citation>
    <scope>NUCLEOTIDE SEQUENCE [LARGE SCALE GENOMIC DNA]</scope>
    <source>
        <strain evidence="1 2">2789STDY5834945</strain>
    </source>
</reference>
<dbReference type="GO" id="GO:0004553">
    <property type="term" value="F:hydrolase activity, hydrolyzing O-glycosyl compounds"/>
    <property type="evidence" value="ECO:0007669"/>
    <property type="project" value="UniProtKB-ARBA"/>
</dbReference>
<dbReference type="SUPFAM" id="SSF49899">
    <property type="entry name" value="Concanavalin A-like lectins/glucanases"/>
    <property type="match status" value="1"/>
</dbReference>
<dbReference type="GO" id="GO:0005975">
    <property type="term" value="P:carbohydrate metabolic process"/>
    <property type="evidence" value="ECO:0007669"/>
    <property type="project" value="UniProtKB-ARBA"/>
</dbReference>
<organism evidence="1 2">
    <name type="scientific">Bacteroides thetaiotaomicron</name>
    <dbReference type="NCBI Taxonomy" id="818"/>
    <lineage>
        <taxon>Bacteria</taxon>
        <taxon>Pseudomonadati</taxon>
        <taxon>Bacteroidota</taxon>
        <taxon>Bacteroidia</taxon>
        <taxon>Bacteroidales</taxon>
        <taxon>Bacteroidaceae</taxon>
        <taxon>Bacteroides</taxon>
    </lineage>
</organism>
<dbReference type="Proteomes" id="UP000095541">
    <property type="component" value="Unassembled WGS sequence"/>
</dbReference>
<gene>
    <name evidence="1" type="ORF">ERS852557_02087</name>
</gene>
<name>A0A174S032_BACT4</name>
<evidence type="ECO:0008006" key="3">
    <source>
        <dbReference type="Google" id="ProtNLM"/>
    </source>
</evidence>
<protein>
    <recommendedName>
        <fullName evidence="3">BNR repeat-containing family member</fullName>
    </recommendedName>
</protein>
<dbReference type="Pfam" id="PF15892">
    <property type="entry name" value="BNR_4"/>
    <property type="match status" value="1"/>
</dbReference>
<evidence type="ECO:0000313" key="2">
    <source>
        <dbReference type="Proteomes" id="UP000095541"/>
    </source>
</evidence>
<dbReference type="AlphaFoldDB" id="A0A174S032"/>
<dbReference type="InterPro" id="IPR013320">
    <property type="entry name" value="ConA-like_dom_sf"/>
</dbReference>